<dbReference type="Proteomes" id="UP001153331">
    <property type="component" value="Unassembled WGS sequence"/>
</dbReference>
<name>A0ACC2IB42_9PLEO</name>
<organism evidence="1 2">
    <name type="scientific">Boeremia exigua</name>
    <dbReference type="NCBI Taxonomy" id="749465"/>
    <lineage>
        <taxon>Eukaryota</taxon>
        <taxon>Fungi</taxon>
        <taxon>Dikarya</taxon>
        <taxon>Ascomycota</taxon>
        <taxon>Pezizomycotina</taxon>
        <taxon>Dothideomycetes</taxon>
        <taxon>Pleosporomycetidae</taxon>
        <taxon>Pleosporales</taxon>
        <taxon>Pleosporineae</taxon>
        <taxon>Didymellaceae</taxon>
        <taxon>Boeremia</taxon>
    </lineage>
</organism>
<sequence length="347" mass="39106">MTATALETTLTATTSSTNDRVPLPLYPGLRQSWSCRTCDLLFDTGGAQRGHMKSSWHVYNLKRRIASLPPISLEIFERQIKTGTKPDGQTHKPIQADKPREQPHSRYQCLFCPLKFENDNEEVKSVIDHMISNHSFFIPDQARLSDSTSFLGYLATQVHVWHECLYCGVTRASTSATQNHMKDSGHCKLNFEKEPELWEFWECREAEQGDLSNAALPFGTKAGCRANSSSGSKVAPKACHRAISETHQLRQTSSALPAIRKLEQIHGSFGYQRCRDLARRDEQGIQNISDQQRHALIVAMKRSQKDSATAMRAKEWVSGRKANDQKHDQAYGALSWAKGGMHNLIPR</sequence>
<dbReference type="EMBL" id="JAPHNI010000331">
    <property type="protein sequence ID" value="KAJ8112359.1"/>
    <property type="molecule type" value="Genomic_DNA"/>
</dbReference>
<comment type="caution">
    <text evidence="1">The sequence shown here is derived from an EMBL/GenBank/DDBJ whole genome shotgun (WGS) entry which is preliminary data.</text>
</comment>
<proteinExistence type="predicted"/>
<evidence type="ECO:0000313" key="2">
    <source>
        <dbReference type="Proteomes" id="UP001153331"/>
    </source>
</evidence>
<accession>A0ACC2IB42</accession>
<gene>
    <name evidence="1" type="ORF">OPT61_g5253</name>
</gene>
<reference evidence="1" key="1">
    <citation type="submission" date="2022-11" db="EMBL/GenBank/DDBJ databases">
        <title>Genome Sequence of Boeremia exigua.</title>
        <authorList>
            <person name="Buettner E."/>
        </authorList>
    </citation>
    <scope>NUCLEOTIDE SEQUENCE</scope>
    <source>
        <strain evidence="1">CU02</strain>
    </source>
</reference>
<keyword evidence="2" id="KW-1185">Reference proteome</keyword>
<evidence type="ECO:0000313" key="1">
    <source>
        <dbReference type="EMBL" id="KAJ8112359.1"/>
    </source>
</evidence>
<protein>
    <submittedName>
        <fullName evidence="1">Uncharacterized protein</fullName>
    </submittedName>
</protein>